<evidence type="ECO:0000259" key="1">
    <source>
        <dbReference type="Pfam" id="PF13476"/>
    </source>
</evidence>
<dbReference type="Pfam" id="PF13476">
    <property type="entry name" value="AAA_23"/>
    <property type="match status" value="1"/>
</dbReference>
<protein>
    <submittedName>
        <fullName evidence="2">ATP-binding protein</fullName>
    </submittedName>
</protein>
<gene>
    <name evidence="2" type="ORF">H9738_02360</name>
</gene>
<dbReference type="GO" id="GO:0005524">
    <property type="term" value="F:ATP binding"/>
    <property type="evidence" value="ECO:0007669"/>
    <property type="project" value="UniProtKB-KW"/>
</dbReference>
<dbReference type="Proteomes" id="UP000824230">
    <property type="component" value="Unassembled WGS sequence"/>
</dbReference>
<name>A0A9D1VKH7_9FIRM</name>
<sequence>MHHIIRLVAMEIENIKNVGYGRLEFSQGKSGSILGIYGQNGSGKTVVVDCMVLLKCLLSGRRIPSHFYHYINALSKSGHVTYEFEARSDEGTMFVQYEVELTKNGENSFCLSGEKLSMKKLEEGKKTRLTPVFDYHKGEKELFRPLKYYSVFERDMESMVALGVAQQTAENFNEEKQVPEIGSFLFSKKAQEVFEKVQGEAEKIYTLTKPLQNYGLYDLAVIENAHYGLLALNLDTIPVNVDWPDAMKPKITGIMLKLTDINVVPKEIFPYVKNTIEQINIVMRTLVPNIRIEIYNAFEKLTEKGKDGIQFEVITIRGEARIPLLYESAGIKKLISICSNLVACYNRESYCLVVDELDSGIYEYLLGECLEVMQEKAKGQLIFTSHNLRPLEVLQNEFLIYTTVNPNNRYIKSAYIKNTQNTRLSYLRSIKLGGQKEKLYDETNIYEMELAMRRAGKVGAHD</sequence>
<dbReference type="Gene3D" id="3.40.50.300">
    <property type="entry name" value="P-loop containing nucleotide triphosphate hydrolases"/>
    <property type="match status" value="2"/>
</dbReference>
<dbReference type="AlphaFoldDB" id="A0A9D1VKH7"/>
<keyword evidence="2" id="KW-0547">Nucleotide-binding</keyword>
<reference evidence="2" key="2">
    <citation type="submission" date="2021-04" db="EMBL/GenBank/DDBJ databases">
        <authorList>
            <person name="Gilroy R."/>
        </authorList>
    </citation>
    <scope>NUCLEOTIDE SEQUENCE</scope>
    <source>
        <strain evidence="2">ChiHjej12B11-1927</strain>
    </source>
</reference>
<dbReference type="GO" id="GO:0016887">
    <property type="term" value="F:ATP hydrolysis activity"/>
    <property type="evidence" value="ECO:0007669"/>
    <property type="project" value="InterPro"/>
</dbReference>
<dbReference type="PANTHER" id="PTHR40396">
    <property type="entry name" value="ATPASE-LIKE PROTEIN"/>
    <property type="match status" value="1"/>
</dbReference>
<evidence type="ECO:0000313" key="3">
    <source>
        <dbReference type="Proteomes" id="UP000824230"/>
    </source>
</evidence>
<organism evidence="2 3">
    <name type="scientific">Candidatus Blautia pullistercoris</name>
    <dbReference type="NCBI Taxonomy" id="2838499"/>
    <lineage>
        <taxon>Bacteria</taxon>
        <taxon>Bacillati</taxon>
        <taxon>Bacillota</taxon>
        <taxon>Clostridia</taxon>
        <taxon>Lachnospirales</taxon>
        <taxon>Lachnospiraceae</taxon>
        <taxon>Blautia</taxon>
    </lineage>
</organism>
<feature type="domain" description="Rad50/SbcC-type AAA" evidence="1">
    <location>
        <begin position="10"/>
        <end position="189"/>
    </location>
</feature>
<evidence type="ECO:0000313" key="2">
    <source>
        <dbReference type="EMBL" id="HIX36701.1"/>
    </source>
</evidence>
<proteinExistence type="predicted"/>
<dbReference type="EMBL" id="DXFG01000049">
    <property type="protein sequence ID" value="HIX36701.1"/>
    <property type="molecule type" value="Genomic_DNA"/>
</dbReference>
<dbReference type="InterPro" id="IPR038729">
    <property type="entry name" value="Rad50/SbcC_AAA"/>
</dbReference>
<reference evidence="2" key="1">
    <citation type="journal article" date="2021" name="PeerJ">
        <title>Extensive microbial diversity within the chicken gut microbiome revealed by metagenomics and culture.</title>
        <authorList>
            <person name="Gilroy R."/>
            <person name="Ravi A."/>
            <person name="Getino M."/>
            <person name="Pursley I."/>
            <person name="Horton D.L."/>
            <person name="Alikhan N.F."/>
            <person name="Baker D."/>
            <person name="Gharbi K."/>
            <person name="Hall N."/>
            <person name="Watson M."/>
            <person name="Adriaenssens E.M."/>
            <person name="Foster-Nyarko E."/>
            <person name="Jarju S."/>
            <person name="Secka A."/>
            <person name="Antonio M."/>
            <person name="Oren A."/>
            <person name="Chaudhuri R.R."/>
            <person name="La Ragione R."/>
            <person name="Hildebrand F."/>
            <person name="Pallen M.J."/>
        </authorList>
    </citation>
    <scope>NUCLEOTIDE SEQUENCE</scope>
    <source>
        <strain evidence="2">ChiHjej12B11-1927</strain>
    </source>
</reference>
<dbReference type="SUPFAM" id="SSF52540">
    <property type="entry name" value="P-loop containing nucleoside triphosphate hydrolases"/>
    <property type="match status" value="1"/>
</dbReference>
<dbReference type="PANTHER" id="PTHR40396:SF1">
    <property type="entry name" value="ATPASE AAA-TYPE CORE DOMAIN-CONTAINING PROTEIN"/>
    <property type="match status" value="1"/>
</dbReference>
<comment type="caution">
    <text evidence="2">The sequence shown here is derived from an EMBL/GenBank/DDBJ whole genome shotgun (WGS) entry which is preliminary data.</text>
</comment>
<dbReference type="GO" id="GO:0006302">
    <property type="term" value="P:double-strand break repair"/>
    <property type="evidence" value="ECO:0007669"/>
    <property type="project" value="InterPro"/>
</dbReference>
<keyword evidence="2" id="KW-0067">ATP-binding</keyword>
<accession>A0A9D1VKH7</accession>
<dbReference type="InterPro" id="IPR027417">
    <property type="entry name" value="P-loop_NTPase"/>
</dbReference>